<gene>
    <name evidence="2" type="ORF">SK128_001863</name>
</gene>
<feature type="chain" id="PRO_5042973975" evidence="1">
    <location>
        <begin position="26"/>
        <end position="94"/>
    </location>
</feature>
<accession>A0AAN8WHC0</accession>
<feature type="signal peptide" evidence="1">
    <location>
        <begin position="1"/>
        <end position="25"/>
    </location>
</feature>
<dbReference type="EMBL" id="JAXCGZ010022969">
    <property type="protein sequence ID" value="KAK7020109.1"/>
    <property type="molecule type" value="Genomic_DNA"/>
</dbReference>
<dbReference type="Proteomes" id="UP001381693">
    <property type="component" value="Unassembled WGS sequence"/>
</dbReference>
<proteinExistence type="predicted"/>
<evidence type="ECO:0000313" key="2">
    <source>
        <dbReference type="EMBL" id="KAK7020109.1"/>
    </source>
</evidence>
<keyword evidence="1" id="KW-0732">Signal</keyword>
<evidence type="ECO:0000256" key="1">
    <source>
        <dbReference type="SAM" id="SignalP"/>
    </source>
</evidence>
<dbReference type="AlphaFoldDB" id="A0AAN8WHC0"/>
<reference evidence="2 3" key="1">
    <citation type="submission" date="2023-11" db="EMBL/GenBank/DDBJ databases">
        <title>Halocaridina rubra genome assembly.</title>
        <authorList>
            <person name="Smith C."/>
        </authorList>
    </citation>
    <scope>NUCLEOTIDE SEQUENCE [LARGE SCALE GENOMIC DNA]</scope>
    <source>
        <strain evidence="2">EP-1</strain>
        <tissue evidence="2">Whole</tissue>
    </source>
</reference>
<comment type="caution">
    <text evidence="2">The sequence shown here is derived from an EMBL/GenBank/DDBJ whole genome shotgun (WGS) entry which is preliminary data.</text>
</comment>
<sequence length="94" mass="10563">MTRILQGTLLVLALVLQLFAGQVITHNVKADVIEEVNAKQLENLVAESDYVAVYWSMIDLLKDQEVVAAQSTLIYIHFSNWQARTVSEANTCKQ</sequence>
<organism evidence="2 3">
    <name type="scientific">Halocaridina rubra</name>
    <name type="common">Hawaiian red shrimp</name>
    <dbReference type="NCBI Taxonomy" id="373956"/>
    <lineage>
        <taxon>Eukaryota</taxon>
        <taxon>Metazoa</taxon>
        <taxon>Ecdysozoa</taxon>
        <taxon>Arthropoda</taxon>
        <taxon>Crustacea</taxon>
        <taxon>Multicrustacea</taxon>
        <taxon>Malacostraca</taxon>
        <taxon>Eumalacostraca</taxon>
        <taxon>Eucarida</taxon>
        <taxon>Decapoda</taxon>
        <taxon>Pleocyemata</taxon>
        <taxon>Caridea</taxon>
        <taxon>Atyoidea</taxon>
        <taxon>Atyidae</taxon>
        <taxon>Halocaridina</taxon>
    </lineage>
</organism>
<keyword evidence="3" id="KW-1185">Reference proteome</keyword>
<protein>
    <submittedName>
        <fullName evidence="2">Uncharacterized protein</fullName>
    </submittedName>
</protein>
<evidence type="ECO:0000313" key="3">
    <source>
        <dbReference type="Proteomes" id="UP001381693"/>
    </source>
</evidence>
<name>A0AAN8WHC0_HALRR</name>